<feature type="region of interest" description="Disordered" evidence="1">
    <location>
        <begin position="340"/>
        <end position="446"/>
    </location>
</feature>
<feature type="compositionally biased region" description="Basic and acidic residues" evidence="1">
    <location>
        <begin position="231"/>
        <end position="249"/>
    </location>
</feature>
<feature type="compositionally biased region" description="Polar residues" evidence="1">
    <location>
        <begin position="648"/>
        <end position="664"/>
    </location>
</feature>
<feature type="compositionally biased region" description="Basic residues" evidence="1">
    <location>
        <begin position="250"/>
        <end position="264"/>
    </location>
</feature>
<dbReference type="AlphaFoldDB" id="A0AAV2L3Y0"/>
<dbReference type="PANTHER" id="PTHR22014:SF2">
    <property type="entry name" value="RNA-BINDING PROTEIN 33"/>
    <property type="match status" value="1"/>
</dbReference>
<feature type="compositionally biased region" description="Basic and acidic residues" evidence="1">
    <location>
        <begin position="197"/>
        <end position="211"/>
    </location>
</feature>
<feature type="compositionally biased region" description="Polar residues" evidence="1">
    <location>
        <begin position="804"/>
        <end position="819"/>
    </location>
</feature>
<feature type="compositionally biased region" description="Polar residues" evidence="1">
    <location>
        <begin position="766"/>
        <end position="777"/>
    </location>
</feature>
<feature type="compositionally biased region" description="Polar residues" evidence="1">
    <location>
        <begin position="586"/>
        <end position="639"/>
    </location>
</feature>
<feature type="compositionally biased region" description="Acidic residues" evidence="1">
    <location>
        <begin position="27"/>
        <end position="40"/>
    </location>
</feature>
<feature type="compositionally biased region" description="Acidic residues" evidence="1">
    <location>
        <begin position="88"/>
        <end position="98"/>
    </location>
</feature>
<feature type="region of interest" description="Disordered" evidence="1">
    <location>
        <begin position="764"/>
        <end position="825"/>
    </location>
</feature>
<evidence type="ECO:0000256" key="1">
    <source>
        <dbReference type="SAM" id="MobiDB-lite"/>
    </source>
</evidence>
<feature type="compositionally biased region" description="Acidic residues" evidence="1">
    <location>
        <begin position="179"/>
        <end position="196"/>
    </location>
</feature>
<dbReference type="SUPFAM" id="SSF54928">
    <property type="entry name" value="RNA-binding domain, RBD"/>
    <property type="match status" value="1"/>
</dbReference>
<dbReference type="CDD" id="cd00590">
    <property type="entry name" value="RRM_SF"/>
    <property type="match status" value="1"/>
</dbReference>
<feature type="compositionally biased region" description="Acidic residues" evidence="1">
    <location>
        <begin position="1"/>
        <end position="10"/>
    </location>
</feature>
<feature type="region of interest" description="Disordered" evidence="1">
    <location>
        <begin position="1"/>
        <end position="115"/>
    </location>
</feature>
<sequence>MSINDTDFDFGYDKPGSERSRRRRGEDDDIESDLEEELLGDDGWTSSKKPSEMSDEELNDDLLQSDDEDQNISLATPYGQQKEKGYTDDTEMGYEEENYNTNQVDYSGEPAEEDDGYQDEVLDLEINEPLESEFQDDKYTMSYNEKSMDQPQEKVSEAEEFVEDEVSSTAESSQVESEAFLEESREESEEEDEENEESGRLRFKSERKDGAVVRLADAGRKRSNIPETLELSEKAKADLKEFEEQEEKKRQNRYNRGRGGRGGRGRGGMLGYGPQDMRGNRRRMNEPRYPFLGNMNMQHQGPRMSPHQQHHHMRARLSPSFSDLGRPLVQQPLQPLMPSHMTHCSQMEPPPRMMSSPPPGFPQHSHQPQPPPPQPKNIHINPHFRGPTTSVSVPLMPPAQSQPRPAVGPPRFPGHGDFHTYGPPQRPPPHMEQFRNQPPPGPQDREPLFMGEHPDSAPFPGQPIFEHHDPTPLMNANIHPSQLSGPGHMGFGHPRPVFNQAGHGQLGLFQREPGLPANHVQGMMGLNQGGPLNQSRAFMGPRQPFAQPRNHYNLPVQYRMQPPHQVHVHQHHHQQPQNEPRPMMHSGQNSFHPLQAHSSPRQSTPRTQNPQLHNMANRQRMTTPTPKQVQNLPQRNSNLREVPVAPGNINSTRPAKAPNANSTARAAMGPRPGQSPQQSNRGRGQASARGRGALQPGGPGRSQAQKDNTGPNTETVNTDEDEETRQYRLKIEEQKRLREEILKKKEMRRQMQAGVRKKELLDRLNSHPQSQHQGTSSPQNPLPQAQPPVPQPPPHRPMPQRQQAANQGPLLSTNGSFKNPNAAPAVRTRGGMALGINPQLQQGGINSEQPQTLAPLQPMQRRSAALQNTVRPVTPSALPPPRPGAKRTVMQMAPGAGLLPVPQKVRLIKLSGAGEKVSEVTSIPVKGQGVQSPSPHNMAVQRKAAAAAQQKQELKVPQQNRVVVSGRGRGRGRGQAGAGRAVPTRQAQAAQSGPSTVSIEGLSSSTTELQLKNLLKSIGPIEMFKLLPLERKAIARFSIPQHAASFQTSFHRHMIDLSHIDVSLIDG</sequence>
<accession>A0AAV2L3Y0</accession>
<feature type="compositionally biased region" description="Polar residues" evidence="1">
    <location>
        <begin position="985"/>
        <end position="1001"/>
    </location>
</feature>
<feature type="compositionally biased region" description="Polar residues" evidence="1">
    <location>
        <begin position="702"/>
        <end position="711"/>
    </location>
</feature>
<feature type="region of interest" description="Disordered" evidence="1">
    <location>
        <begin position="142"/>
        <end position="282"/>
    </location>
</feature>
<dbReference type="PANTHER" id="PTHR22014">
    <property type="entry name" value="RNA-BINDING PROTEIN 33"/>
    <property type="match status" value="1"/>
</dbReference>
<dbReference type="GO" id="GO:0003723">
    <property type="term" value="F:RNA binding"/>
    <property type="evidence" value="ECO:0007669"/>
    <property type="project" value="TreeGrafter"/>
</dbReference>
<dbReference type="EMBL" id="OZ035843">
    <property type="protein sequence ID" value="CAL1597118.1"/>
    <property type="molecule type" value="Genomic_DNA"/>
</dbReference>
<dbReference type="InterPro" id="IPR035979">
    <property type="entry name" value="RBD_domain_sf"/>
</dbReference>
<feature type="compositionally biased region" description="Low complexity" evidence="1">
    <location>
        <begin position="681"/>
        <end position="693"/>
    </location>
</feature>
<feature type="region of interest" description="Disordered" evidence="1">
    <location>
        <begin position="564"/>
        <end position="728"/>
    </location>
</feature>
<reference evidence="2 3" key="1">
    <citation type="submission" date="2024-04" db="EMBL/GenBank/DDBJ databases">
        <authorList>
            <person name="Waldvogel A.-M."/>
            <person name="Schoenle A."/>
        </authorList>
    </citation>
    <scope>NUCLEOTIDE SEQUENCE [LARGE SCALE GENOMIC DNA]</scope>
</reference>
<feature type="compositionally biased region" description="Pro residues" evidence="1">
    <location>
        <begin position="780"/>
        <end position="797"/>
    </location>
</feature>
<feature type="compositionally biased region" description="Acidic residues" evidence="1">
    <location>
        <begin position="53"/>
        <end position="70"/>
    </location>
</feature>
<protein>
    <recommendedName>
        <fullName evidence="4">RRM domain-containing protein</fullName>
    </recommendedName>
</protein>
<keyword evidence="3" id="KW-1185">Reference proteome</keyword>
<evidence type="ECO:0000313" key="2">
    <source>
        <dbReference type="EMBL" id="CAL1597118.1"/>
    </source>
</evidence>
<evidence type="ECO:0008006" key="4">
    <source>
        <dbReference type="Google" id="ProtNLM"/>
    </source>
</evidence>
<proteinExistence type="predicted"/>
<evidence type="ECO:0000313" key="3">
    <source>
        <dbReference type="Proteomes" id="UP001497482"/>
    </source>
</evidence>
<gene>
    <name evidence="2" type="ORF">KC01_LOCUS25676</name>
</gene>
<name>A0AAV2L3Y0_KNICA</name>
<organism evidence="2 3">
    <name type="scientific">Knipowitschia caucasica</name>
    <name type="common">Caucasian dwarf goby</name>
    <name type="synonym">Pomatoschistus caucasicus</name>
    <dbReference type="NCBI Taxonomy" id="637954"/>
    <lineage>
        <taxon>Eukaryota</taxon>
        <taxon>Metazoa</taxon>
        <taxon>Chordata</taxon>
        <taxon>Craniata</taxon>
        <taxon>Vertebrata</taxon>
        <taxon>Euteleostomi</taxon>
        <taxon>Actinopterygii</taxon>
        <taxon>Neopterygii</taxon>
        <taxon>Teleostei</taxon>
        <taxon>Neoteleostei</taxon>
        <taxon>Acanthomorphata</taxon>
        <taxon>Gobiaria</taxon>
        <taxon>Gobiiformes</taxon>
        <taxon>Gobioidei</taxon>
        <taxon>Gobiidae</taxon>
        <taxon>Gobiinae</taxon>
        <taxon>Knipowitschia</taxon>
    </lineage>
</organism>
<feature type="region of interest" description="Disordered" evidence="1">
    <location>
        <begin position="965"/>
        <end position="1001"/>
    </location>
</feature>
<dbReference type="Proteomes" id="UP001497482">
    <property type="component" value="Chromosome 21"/>
</dbReference>
<feature type="compositionally biased region" description="Basic and acidic residues" evidence="1">
    <location>
        <begin position="146"/>
        <end position="157"/>
    </location>
</feature>
<feature type="compositionally biased region" description="Pro residues" evidence="1">
    <location>
        <begin position="348"/>
        <end position="361"/>
    </location>
</feature>
<dbReference type="InterPro" id="IPR039878">
    <property type="entry name" value="RBM33"/>
</dbReference>